<dbReference type="AlphaFoldDB" id="A0A1E5P8W4"/>
<protein>
    <submittedName>
        <fullName evidence="3">Uncharacterized protein</fullName>
    </submittedName>
</protein>
<dbReference type="RefSeq" id="WP_069932689.1">
    <property type="nucleotide sequence ID" value="NZ_MEHJ01000001.1"/>
</dbReference>
<evidence type="ECO:0000256" key="1">
    <source>
        <dbReference type="SAM" id="MobiDB-lite"/>
    </source>
</evidence>
<feature type="transmembrane region" description="Helical" evidence="2">
    <location>
        <begin position="68"/>
        <end position="91"/>
    </location>
</feature>
<evidence type="ECO:0000313" key="4">
    <source>
        <dbReference type="Proteomes" id="UP000095759"/>
    </source>
</evidence>
<feature type="transmembrane region" description="Helical" evidence="2">
    <location>
        <begin position="128"/>
        <end position="148"/>
    </location>
</feature>
<evidence type="ECO:0000313" key="3">
    <source>
        <dbReference type="EMBL" id="OEJ25935.1"/>
    </source>
</evidence>
<keyword evidence="4" id="KW-1185">Reference proteome</keyword>
<name>A0A1E5P8W4_9ACTN</name>
<feature type="transmembrane region" description="Helical" evidence="2">
    <location>
        <begin position="44"/>
        <end position="62"/>
    </location>
</feature>
<sequence length="151" mass="15510">MAGHAAIPGRSRRPVKRGRPTGPARSAGPAGTTERTGAARRLRGIVPAVLGVVYGFYASFLARDAGPITGWNVVFGILCAVVLAALCLLLGRVQGALIPLVRASAYGTLFGVALGFLHSLAGNTILESAVVGLALAAGMAAATFYIFYTRE</sequence>
<feature type="transmembrane region" description="Helical" evidence="2">
    <location>
        <begin position="103"/>
        <end position="122"/>
    </location>
</feature>
<evidence type="ECO:0000256" key="2">
    <source>
        <dbReference type="SAM" id="Phobius"/>
    </source>
</evidence>
<keyword evidence="2" id="KW-1133">Transmembrane helix</keyword>
<reference evidence="3 4" key="1">
    <citation type="submission" date="2016-08" db="EMBL/GenBank/DDBJ databases">
        <title>Complete genome sequence of Streptomyces agglomeratus strain 6-3-2, a novel anti-MRSA actinomycete isolated from Wuli of Tebit, China.</title>
        <authorList>
            <person name="Chen X."/>
        </authorList>
    </citation>
    <scope>NUCLEOTIDE SEQUENCE [LARGE SCALE GENOMIC DNA]</scope>
    <source>
        <strain evidence="3 4">6-3-2</strain>
    </source>
</reference>
<proteinExistence type="predicted"/>
<comment type="caution">
    <text evidence="3">The sequence shown here is derived from an EMBL/GenBank/DDBJ whole genome shotgun (WGS) entry which is preliminary data.</text>
</comment>
<dbReference type="EMBL" id="MEHJ01000001">
    <property type="protein sequence ID" value="OEJ25935.1"/>
    <property type="molecule type" value="Genomic_DNA"/>
</dbReference>
<organism evidence="3 4">
    <name type="scientific">Streptomyces agglomeratus</name>
    <dbReference type="NCBI Taxonomy" id="285458"/>
    <lineage>
        <taxon>Bacteria</taxon>
        <taxon>Bacillati</taxon>
        <taxon>Actinomycetota</taxon>
        <taxon>Actinomycetes</taxon>
        <taxon>Kitasatosporales</taxon>
        <taxon>Streptomycetaceae</taxon>
        <taxon>Streptomyces</taxon>
    </lineage>
</organism>
<accession>A0A1E5P8W4</accession>
<dbReference type="STRING" id="285458.BGM19_19990"/>
<feature type="region of interest" description="Disordered" evidence="1">
    <location>
        <begin position="1"/>
        <end position="36"/>
    </location>
</feature>
<dbReference type="Proteomes" id="UP000095759">
    <property type="component" value="Unassembled WGS sequence"/>
</dbReference>
<feature type="compositionally biased region" description="Basic residues" evidence="1">
    <location>
        <begin position="10"/>
        <end position="19"/>
    </location>
</feature>
<keyword evidence="2" id="KW-0472">Membrane</keyword>
<keyword evidence="2" id="KW-0812">Transmembrane</keyword>
<gene>
    <name evidence="3" type="ORF">AS594_16960</name>
</gene>